<reference evidence="1" key="2">
    <citation type="submission" date="2018-01" db="EMBL/GenBank/DDBJ databases">
        <title>FDA dAtabase for Regulatory Grade micrObial Sequences (FDA-ARGOS): Supporting development and validation of Infectious Disease Dx tests.</title>
        <authorList>
            <person name="Hoffmann M."/>
            <person name="Allard M."/>
            <person name="Evans P."/>
            <person name="Brown E."/>
            <person name="Tallon L."/>
            <person name="Sadzewicz L."/>
            <person name="Sengamalay N."/>
            <person name="Ott S."/>
            <person name="Godinez A."/>
            <person name="Nagaraj S."/>
            <person name="Vyas G."/>
            <person name="Aluvathingal J."/>
            <person name="Nadendla S."/>
            <person name="Geyer C."/>
            <person name="Sichtig H."/>
        </authorList>
    </citation>
    <scope>NUCLEOTIDE SEQUENCE</scope>
    <source>
        <strain evidence="1">ATCC 33809</strain>
    </source>
</reference>
<dbReference type="AlphaFoldDB" id="A0AAX2LWD9"/>
<dbReference type="Proteomes" id="UP000254626">
    <property type="component" value="Unassembled WGS sequence"/>
</dbReference>
<dbReference type="Proteomes" id="UP000057088">
    <property type="component" value="Chromosome 1"/>
</dbReference>
<evidence type="ECO:0000313" key="4">
    <source>
        <dbReference type="Proteomes" id="UP000254626"/>
    </source>
</evidence>
<sequence>MNFLTSILGKTLWEVLKGLFFQVAWKVILERFASRLVIWGLEKIKSLSTNDVTQETVNDIILSLKGKKLKEVEQWE</sequence>
<evidence type="ECO:0000313" key="1">
    <source>
        <dbReference type="EMBL" id="AMF92385.1"/>
    </source>
</evidence>
<dbReference type="RefSeq" id="WP_020329260.1">
    <property type="nucleotide sequence ID" value="NZ_CABLBX010000004.1"/>
</dbReference>
<reference evidence="3" key="1">
    <citation type="submission" date="2015-12" db="EMBL/GenBank/DDBJ databases">
        <title>FDA dAtabase for Regulatory Grade micrObial Sequences (FDA-ARGOS): Supporting development and validation of Infectious Disease Dx tests.</title>
        <authorList>
            <person name="Hoffmann M."/>
            <person name="Allard M."/>
            <person name="Evans P."/>
            <person name="Brown E."/>
            <person name="Tallon L.J."/>
            <person name="Sadzewicz L."/>
            <person name="Sengamalay N."/>
            <person name="Ott S."/>
            <person name="Godinez A."/>
            <person name="Nagaraj S."/>
            <person name="Vyas G."/>
            <person name="Aluvathingal J."/>
            <person name="Nadendla S."/>
            <person name="Geyer C."/>
            <person name="Sichtig H."/>
        </authorList>
    </citation>
    <scope>NUCLEOTIDE SEQUENCE [LARGE SCALE GENOMIC DNA]</scope>
    <source>
        <strain evidence="3">ATCC 33809</strain>
    </source>
</reference>
<organism evidence="2 4">
    <name type="scientific">Vibrio fluvialis</name>
    <dbReference type="NCBI Taxonomy" id="676"/>
    <lineage>
        <taxon>Bacteria</taxon>
        <taxon>Pseudomonadati</taxon>
        <taxon>Pseudomonadota</taxon>
        <taxon>Gammaproteobacteria</taxon>
        <taxon>Vibrionales</taxon>
        <taxon>Vibrionaceae</taxon>
        <taxon>Vibrio</taxon>
    </lineage>
</organism>
<dbReference type="EMBL" id="UHIP01000002">
    <property type="protein sequence ID" value="SUQ27224.1"/>
    <property type="molecule type" value="Genomic_DNA"/>
</dbReference>
<evidence type="ECO:0000313" key="2">
    <source>
        <dbReference type="EMBL" id="SUQ27224.1"/>
    </source>
</evidence>
<keyword evidence="3" id="KW-1185">Reference proteome</keyword>
<dbReference type="EMBL" id="CP014034">
    <property type="protein sequence ID" value="AMF92385.1"/>
    <property type="molecule type" value="Genomic_DNA"/>
</dbReference>
<reference evidence="2 4" key="3">
    <citation type="submission" date="2018-06" db="EMBL/GenBank/DDBJ databases">
        <authorList>
            <consortium name="Pathogen Informatics"/>
            <person name="Doyle S."/>
        </authorList>
    </citation>
    <scope>NUCLEOTIDE SEQUENCE [LARGE SCALE GENOMIC DNA]</scope>
    <source>
        <strain evidence="2 4">NCTC11327</strain>
    </source>
</reference>
<gene>
    <name evidence="1" type="ORF">AL536_02585</name>
    <name evidence="2" type="ORF">NCTC11327_04097</name>
</gene>
<dbReference type="GeneID" id="29383355"/>
<protein>
    <submittedName>
        <fullName evidence="2">Uncharacterized protein</fullName>
    </submittedName>
</protein>
<proteinExistence type="predicted"/>
<evidence type="ECO:0000313" key="3">
    <source>
        <dbReference type="Proteomes" id="UP000057088"/>
    </source>
</evidence>
<name>A0AAX2LWD9_VIBFL</name>
<dbReference type="KEGG" id="vfl:AL536_02585"/>
<accession>A0AAX2LWD9</accession>